<feature type="domain" description="ABC transporter" evidence="12">
    <location>
        <begin position="172"/>
        <end position="420"/>
    </location>
</feature>
<dbReference type="InterPro" id="IPR043926">
    <property type="entry name" value="ABCG_dom"/>
</dbReference>
<keyword evidence="5" id="KW-0677">Repeat</keyword>
<feature type="transmembrane region" description="Helical" evidence="11">
    <location>
        <begin position="697"/>
        <end position="716"/>
    </location>
</feature>
<dbReference type="EMBL" id="BSXU01001502">
    <property type="protein sequence ID" value="GMG28198.1"/>
    <property type="molecule type" value="Genomic_DNA"/>
</dbReference>
<feature type="transmembrane region" description="Helical" evidence="11">
    <location>
        <begin position="638"/>
        <end position="662"/>
    </location>
</feature>
<dbReference type="CDD" id="cd03232">
    <property type="entry name" value="ABCG_PDR_domain2"/>
    <property type="match status" value="1"/>
</dbReference>
<dbReference type="InterPro" id="IPR017871">
    <property type="entry name" value="ABC_transporter-like_CS"/>
</dbReference>
<evidence type="ECO:0000256" key="2">
    <source>
        <dbReference type="ARBA" id="ARBA00006012"/>
    </source>
</evidence>
<dbReference type="Pfam" id="PF06422">
    <property type="entry name" value="PDR_CDR"/>
    <property type="match status" value="1"/>
</dbReference>
<evidence type="ECO:0000256" key="3">
    <source>
        <dbReference type="ARBA" id="ARBA00022448"/>
    </source>
</evidence>
<dbReference type="CDD" id="cd03233">
    <property type="entry name" value="ABCG_PDR_domain1"/>
    <property type="match status" value="1"/>
</dbReference>
<dbReference type="GO" id="GO:1990961">
    <property type="term" value="P:xenobiotic detoxification by transmembrane export across the plasma membrane"/>
    <property type="evidence" value="ECO:0007669"/>
    <property type="project" value="UniProtKB-ARBA"/>
</dbReference>
<feature type="transmembrane region" description="Helical" evidence="11">
    <location>
        <begin position="1222"/>
        <end position="1242"/>
    </location>
</feature>
<dbReference type="Pfam" id="PF00005">
    <property type="entry name" value="ABC_tran"/>
    <property type="match status" value="2"/>
</dbReference>
<comment type="similarity">
    <text evidence="2">Belongs to the ABC transporter superfamily. ABCG family. PDR (TC 3.A.1.205) subfamily.</text>
</comment>
<dbReference type="GO" id="GO:0005524">
    <property type="term" value="F:ATP binding"/>
    <property type="evidence" value="ECO:0007669"/>
    <property type="project" value="UniProtKB-KW"/>
</dbReference>
<dbReference type="Pfam" id="PF01061">
    <property type="entry name" value="ABC2_membrane"/>
    <property type="match status" value="2"/>
</dbReference>
<evidence type="ECO:0000256" key="11">
    <source>
        <dbReference type="SAM" id="Phobius"/>
    </source>
</evidence>
<dbReference type="Proteomes" id="UP001165063">
    <property type="component" value="Unassembled WGS sequence"/>
</dbReference>
<proteinExistence type="inferred from homology"/>
<evidence type="ECO:0000256" key="7">
    <source>
        <dbReference type="ARBA" id="ARBA00022840"/>
    </source>
</evidence>
<dbReference type="GO" id="GO:0016020">
    <property type="term" value="C:membrane"/>
    <property type="evidence" value="ECO:0007669"/>
    <property type="project" value="UniProtKB-SubCell"/>
</dbReference>
<feature type="transmembrane region" description="Helical" evidence="11">
    <location>
        <begin position="529"/>
        <end position="550"/>
    </location>
</feature>
<dbReference type="GO" id="GO:0016887">
    <property type="term" value="F:ATP hydrolysis activity"/>
    <property type="evidence" value="ECO:0007669"/>
    <property type="project" value="InterPro"/>
</dbReference>
<sequence>MSNNLQETKAMDNTLQPGHQSVAHSQSTNSTYSEGSLAQDAKSFHATSSDDSPITERGEAIGGLYKTITQSVAQHPNDNVLTRLSTLSKQLSHLNANQMQKFEIDPNDFDLKRILDFMVHHNNDKGIQSRATSLVFEDFAVIGNNNTASIVKDVSDVFFAPFVAIKNKMSKKPQIDMSKFPKTRKLIQGVTGVCNPGTLTLVLGRPGAGCSTFLKGVTGETQTYLGTEGDVSFDGIPLDEMMKSFKQQVVYNPELDVHFPYLTVEQTLEFAVGCKTPAVRIDNVSRKDYITTIKDLYTVLFGLKHVEKTLVGNDFVRGISGGQRKRVSIAEAMATNATVYCFDNATRGLDASTALEFAESLRTMTNVTNATSLVTIYQASENIYQLFDNVTVLYLGRQIYFGPIDEAVNYFNRMGFVKGPRETSSEFLTSVTDPLARTTYPEMRNKVPTTAEEFEEYWRNSPEFRALSAKIQDQKAAFNPSGTLDTFHQVHNMEKQKLSRASSKYTVNYFEQLKLCTKRGTQNIINNRAYTITLFGAALIQALINGSMYYNTPNTSIGAFSRGGDLFFSIFYFCVMGLAEVSTLFQNKPILNKQRGYSLYHPSAELISSTFTQFPVKMFAIIIFSLILYFLSNLKRDAGAFFAFVLFICMSVLSVNALFVFLSSICPTLSAANGITGLLLNAMIIYSSFMIQRPSMYWWFKWFSYINPMLYGFESLMLNDFRGRRMTCSPSQLVPRGAGYENISDDNQVCAFVGAALSKKVYGGGTDVSGEVYLNLAFQYVWGHMWRNFGILLGFFFGFLILNAFLVEVYNPLVASSDQLLFIKGAKLPQSLLRLAGVATNDMSDPETAVVAQPTSVADTQMEKEANLQRGVDASNETLGSSDIFMWQHVNYVVPYMGEDRKLLDDVQGYVLPGTLTALMGESGAGKTTLLNVLSRRVDVGVVTGDMLINGKAIDSSFERRTGYVQQQDLHIAELTVRESLIFAARLRRPSSVPDEEKIAYVEKVMQILNMDEYADSVAGQAGYGLNVEQRKKLSIATELVAKPSLLLFLDEPTSGLDSQSSWAIIQVLKSLAAAGQAILCTIHQPSATLFEEFDRLLLLRKGGQTVYFGDIGEHSQTLLTYFESQGARKCSDEENPAEYILEAIGAGATASVNEDWYEKWRNSSNCAAVTQEIQKLISDTSKLPPSDNTEDLTSTYAMPYIYQFQLVLRRTWTQFYRDLDYVMAKFMLLLLSGLLIGFSFWNVKHTSIGMQNVLFAVFSAITVCAPAINQIQGRAMQSRELFEVRESKSNIFHWSTLLISQFLVEIPYSVVFYTIMYICWYFPIQIDNDASRAGLWWVTMCIFFQLYYVSFGLLIVYAAPDLPSANVLFGLLFSFIIAFCGVVQNPYLLPDQLFVPPMK</sequence>
<reference evidence="13" key="1">
    <citation type="submission" date="2023-04" db="EMBL/GenBank/DDBJ databases">
        <title>Ambrosiozyma monospora NBRC 1965.</title>
        <authorList>
            <person name="Ichikawa N."/>
            <person name="Sato H."/>
            <person name="Tonouchi N."/>
        </authorList>
    </citation>
    <scope>NUCLEOTIDE SEQUENCE</scope>
    <source>
        <strain evidence="13">NBRC 1965</strain>
    </source>
</reference>
<dbReference type="InterPro" id="IPR003439">
    <property type="entry name" value="ABC_transporter-like_ATP-bd"/>
</dbReference>
<feature type="transmembrane region" description="Helical" evidence="11">
    <location>
        <begin position="1254"/>
        <end position="1272"/>
    </location>
</feature>
<feature type="transmembrane region" description="Helical" evidence="11">
    <location>
        <begin position="566"/>
        <end position="585"/>
    </location>
</feature>
<dbReference type="SUPFAM" id="SSF52540">
    <property type="entry name" value="P-loop containing nucleoside triphosphate hydrolases"/>
    <property type="match status" value="2"/>
</dbReference>
<keyword evidence="8 11" id="KW-1133">Transmembrane helix</keyword>
<evidence type="ECO:0000313" key="13">
    <source>
        <dbReference type="EMBL" id="GMG28198.1"/>
    </source>
</evidence>
<dbReference type="PROSITE" id="PS50893">
    <property type="entry name" value="ABC_TRANSPORTER_2"/>
    <property type="match status" value="2"/>
</dbReference>
<keyword evidence="6" id="KW-0547">Nucleotide-binding</keyword>
<dbReference type="InterPro" id="IPR027417">
    <property type="entry name" value="P-loop_NTPase"/>
</dbReference>
<gene>
    <name evidence="13" type="ORF">Amon01_000354900</name>
</gene>
<name>A0A9W7DGE1_AMBMO</name>
<feature type="transmembrane region" description="Helical" evidence="11">
    <location>
        <begin position="669"/>
        <end position="691"/>
    </location>
</feature>
<dbReference type="FunFam" id="3.40.50.300:FF:000054">
    <property type="entry name" value="ABC multidrug transporter atrF"/>
    <property type="match status" value="1"/>
</dbReference>
<feature type="transmembrane region" description="Helical" evidence="11">
    <location>
        <begin position="789"/>
        <end position="810"/>
    </location>
</feature>
<dbReference type="InterPro" id="IPR034003">
    <property type="entry name" value="ABCG_PDR_2"/>
</dbReference>
<dbReference type="Gene3D" id="3.40.50.300">
    <property type="entry name" value="P-loop containing nucleotide triphosphate hydrolases"/>
    <property type="match status" value="2"/>
</dbReference>
<evidence type="ECO:0000256" key="6">
    <source>
        <dbReference type="ARBA" id="ARBA00022741"/>
    </source>
</evidence>
<dbReference type="Pfam" id="PF19055">
    <property type="entry name" value="ABC2_membrane_7"/>
    <property type="match status" value="1"/>
</dbReference>
<evidence type="ECO:0000313" key="14">
    <source>
        <dbReference type="Proteomes" id="UP001165063"/>
    </source>
</evidence>
<dbReference type="GO" id="GO:0140359">
    <property type="term" value="F:ABC-type transporter activity"/>
    <property type="evidence" value="ECO:0007669"/>
    <property type="project" value="InterPro"/>
</dbReference>
<dbReference type="InterPro" id="IPR003593">
    <property type="entry name" value="AAA+_ATPase"/>
</dbReference>
<keyword evidence="9 11" id="KW-0472">Membrane</keyword>
<feature type="compositionally biased region" description="Polar residues" evidence="10">
    <location>
        <begin position="1"/>
        <end position="36"/>
    </location>
</feature>
<feature type="transmembrane region" description="Helical" evidence="11">
    <location>
        <begin position="1366"/>
        <end position="1390"/>
    </location>
</feature>
<accession>A0A9W7DGE1</accession>
<dbReference type="PROSITE" id="PS00211">
    <property type="entry name" value="ABC_TRANSPORTER_1"/>
    <property type="match status" value="1"/>
</dbReference>
<feature type="transmembrane region" description="Helical" evidence="11">
    <location>
        <begin position="606"/>
        <end position="632"/>
    </location>
</feature>
<evidence type="ECO:0000256" key="1">
    <source>
        <dbReference type="ARBA" id="ARBA00004141"/>
    </source>
</evidence>
<feature type="domain" description="ABC transporter" evidence="12">
    <location>
        <begin position="879"/>
        <end position="1128"/>
    </location>
</feature>
<evidence type="ECO:0000256" key="8">
    <source>
        <dbReference type="ARBA" id="ARBA00022989"/>
    </source>
</evidence>
<dbReference type="InterPro" id="IPR034001">
    <property type="entry name" value="ABCG_PDR_1"/>
</dbReference>
<dbReference type="InterPro" id="IPR013525">
    <property type="entry name" value="ABC2_TM"/>
</dbReference>
<protein>
    <submittedName>
        <fullName evidence="13">Unnamed protein product</fullName>
    </submittedName>
</protein>
<comment type="caution">
    <text evidence="13">The sequence shown here is derived from an EMBL/GenBank/DDBJ whole genome shotgun (WGS) entry which is preliminary data.</text>
</comment>
<evidence type="ECO:0000256" key="10">
    <source>
        <dbReference type="SAM" id="MobiDB-lite"/>
    </source>
</evidence>
<evidence type="ECO:0000256" key="5">
    <source>
        <dbReference type="ARBA" id="ARBA00022737"/>
    </source>
</evidence>
<evidence type="ECO:0000256" key="9">
    <source>
        <dbReference type="ARBA" id="ARBA00023136"/>
    </source>
</evidence>
<feature type="transmembrane region" description="Helical" evidence="11">
    <location>
        <begin position="1335"/>
        <end position="1360"/>
    </location>
</feature>
<feature type="transmembrane region" description="Helical" evidence="11">
    <location>
        <begin position="1292"/>
        <end position="1323"/>
    </location>
</feature>
<keyword evidence="3" id="KW-0813">Transport</keyword>
<feature type="region of interest" description="Disordered" evidence="10">
    <location>
        <begin position="1"/>
        <end position="57"/>
    </location>
</feature>
<keyword evidence="4 11" id="KW-0812">Transmembrane</keyword>
<dbReference type="SMART" id="SM00382">
    <property type="entry name" value="AAA"/>
    <property type="match status" value="2"/>
</dbReference>
<dbReference type="InterPro" id="IPR010929">
    <property type="entry name" value="PDR_CDR_ABC"/>
</dbReference>
<keyword evidence="7" id="KW-0067">ATP-binding</keyword>
<keyword evidence="14" id="KW-1185">Reference proteome</keyword>
<evidence type="ECO:0000259" key="12">
    <source>
        <dbReference type="PROSITE" id="PS50893"/>
    </source>
</evidence>
<comment type="subcellular location">
    <subcellularLocation>
        <location evidence="1">Membrane</location>
        <topology evidence="1">Multi-pass membrane protein</topology>
    </subcellularLocation>
</comment>
<evidence type="ECO:0000256" key="4">
    <source>
        <dbReference type="ARBA" id="ARBA00022692"/>
    </source>
</evidence>
<dbReference type="OrthoDB" id="245989at2759"/>
<dbReference type="PANTHER" id="PTHR19241">
    <property type="entry name" value="ATP-BINDING CASSETTE TRANSPORTER"/>
    <property type="match status" value="1"/>
</dbReference>
<organism evidence="13 14">
    <name type="scientific">Ambrosiozyma monospora</name>
    <name type="common">Yeast</name>
    <name type="synonym">Endomycopsis monosporus</name>
    <dbReference type="NCBI Taxonomy" id="43982"/>
    <lineage>
        <taxon>Eukaryota</taxon>
        <taxon>Fungi</taxon>
        <taxon>Dikarya</taxon>
        <taxon>Ascomycota</taxon>
        <taxon>Saccharomycotina</taxon>
        <taxon>Pichiomycetes</taxon>
        <taxon>Pichiales</taxon>
        <taxon>Pichiaceae</taxon>
        <taxon>Ambrosiozyma</taxon>
    </lineage>
</organism>